<evidence type="ECO:0000256" key="1">
    <source>
        <dbReference type="SAM" id="MobiDB-lite"/>
    </source>
</evidence>
<evidence type="ECO:0000313" key="2">
    <source>
        <dbReference type="EMBL" id="GBP39953.1"/>
    </source>
</evidence>
<dbReference type="EMBL" id="BGZK01000374">
    <property type="protein sequence ID" value="GBP39953.1"/>
    <property type="molecule type" value="Genomic_DNA"/>
</dbReference>
<name>A0A4C1VMN1_EUMVA</name>
<organism evidence="2 3">
    <name type="scientific">Eumeta variegata</name>
    <name type="common">Bagworm moth</name>
    <name type="synonym">Eumeta japonica</name>
    <dbReference type="NCBI Taxonomy" id="151549"/>
    <lineage>
        <taxon>Eukaryota</taxon>
        <taxon>Metazoa</taxon>
        <taxon>Ecdysozoa</taxon>
        <taxon>Arthropoda</taxon>
        <taxon>Hexapoda</taxon>
        <taxon>Insecta</taxon>
        <taxon>Pterygota</taxon>
        <taxon>Neoptera</taxon>
        <taxon>Endopterygota</taxon>
        <taxon>Lepidoptera</taxon>
        <taxon>Glossata</taxon>
        <taxon>Ditrysia</taxon>
        <taxon>Tineoidea</taxon>
        <taxon>Psychidae</taxon>
        <taxon>Oiketicinae</taxon>
        <taxon>Eumeta</taxon>
    </lineage>
</organism>
<feature type="region of interest" description="Disordered" evidence="1">
    <location>
        <begin position="149"/>
        <end position="183"/>
    </location>
</feature>
<proteinExistence type="predicted"/>
<comment type="caution">
    <text evidence="2">The sequence shown here is derived from an EMBL/GenBank/DDBJ whole genome shotgun (WGS) entry which is preliminary data.</text>
</comment>
<keyword evidence="3" id="KW-1185">Reference proteome</keyword>
<reference evidence="2 3" key="1">
    <citation type="journal article" date="2019" name="Commun. Biol.">
        <title>The bagworm genome reveals a unique fibroin gene that provides high tensile strength.</title>
        <authorList>
            <person name="Kono N."/>
            <person name="Nakamura H."/>
            <person name="Ohtoshi R."/>
            <person name="Tomita M."/>
            <person name="Numata K."/>
            <person name="Arakawa K."/>
        </authorList>
    </citation>
    <scope>NUCLEOTIDE SEQUENCE [LARGE SCALE GENOMIC DNA]</scope>
</reference>
<accession>A0A4C1VMN1</accession>
<protein>
    <submittedName>
        <fullName evidence="2">Uncharacterized protein</fullName>
    </submittedName>
</protein>
<sequence length="302" mass="32883">MKDEVVYLIKCGQTESERGRDLLRPAQSCCARGRPIIVEWERDARHSAGLSLVRIWPGTGHVRLTTRGARGERSSRGLRARRILMHGAGRAGISGRLIRPDVTRGDVTSRPTLNGRRRSERRSSPKPPTIATSGSLTINSFQLKQIKNNAGRSPSEVDDARRHLRAGGGSVPLKFNQNRRRRARMPRDKNFITTPSPIIVASFVRDAYLSRTSCITPSSLTDLGHFAPATASCDTALQDVARVQVSGAIKISRKAVTAAVRVSHGARAGPARPRRATYGSDDYVISRCPVHGQGGSESIIGL</sequence>
<feature type="region of interest" description="Disordered" evidence="1">
    <location>
        <begin position="96"/>
        <end position="134"/>
    </location>
</feature>
<dbReference type="AlphaFoldDB" id="A0A4C1VMN1"/>
<evidence type="ECO:0000313" key="3">
    <source>
        <dbReference type="Proteomes" id="UP000299102"/>
    </source>
</evidence>
<dbReference type="Proteomes" id="UP000299102">
    <property type="component" value="Unassembled WGS sequence"/>
</dbReference>
<gene>
    <name evidence="2" type="ORF">EVAR_39181_1</name>
</gene>